<evidence type="ECO:0000256" key="3">
    <source>
        <dbReference type="ARBA" id="ARBA00022722"/>
    </source>
</evidence>
<dbReference type="Proteomes" id="UP000288943">
    <property type="component" value="Chromosome"/>
</dbReference>
<gene>
    <name evidence="11" type="primary">recJ</name>
    <name evidence="10" type="ORF">M5X16_02770</name>
    <name evidence="11" type="ORF">PC41400_24205</name>
</gene>
<feature type="domain" description="DDH" evidence="6">
    <location>
        <begin position="82"/>
        <end position="226"/>
    </location>
</feature>
<dbReference type="InterPro" id="IPR041122">
    <property type="entry name" value="RecJ_OB"/>
</dbReference>
<evidence type="ECO:0000259" key="8">
    <source>
        <dbReference type="Pfam" id="PF10141"/>
    </source>
</evidence>
<dbReference type="InterPro" id="IPR038763">
    <property type="entry name" value="DHH_sf"/>
</dbReference>
<accession>A0A410X1X7</accession>
<protein>
    <recommendedName>
        <fullName evidence="2">Single-stranded-DNA-specific exonuclease RecJ</fullName>
    </recommendedName>
</protein>
<dbReference type="InterPro" id="IPR003156">
    <property type="entry name" value="DHHA1_dom"/>
</dbReference>
<dbReference type="GO" id="GO:0003676">
    <property type="term" value="F:nucleic acid binding"/>
    <property type="evidence" value="ECO:0007669"/>
    <property type="project" value="InterPro"/>
</dbReference>
<reference evidence="11 12" key="1">
    <citation type="submission" date="2018-01" db="EMBL/GenBank/DDBJ databases">
        <title>The whole genome sequencing and assembly of Paenibacillus chitinolyticus KCCM 41400 strain.</title>
        <authorList>
            <person name="Kim J.-Y."/>
            <person name="Park M.-K."/>
            <person name="Lee Y.-J."/>
            <person name="Yi H."/>
            <person name="Bahn Y.-S."/>
            <person name="Kim J.F."/>
            <person name="Lee D.-W."/>
        </authorList>
    </citation>
    <scope>NUCLEOTIDE SEQUENCE [LARGE SCALE GENOMIC DNA]</scope>
    <source>
        <strain evidence="11 12">KCCM 41400</strain>
    </source>
</reference>
<sequence length="818" mass="88231">MLESKARWRLGAGDEAVAGQLCDALGIDPLLARLLVLRGVSSVPEAEQFLSGGSGHFHDPFLMEGMEPAVSRIRSALSGGEKIRVYGDYDADGVSSTALMAHLLRGLGANFDTYIPHRVKEGYGLNKGAVDLAKEQGVSLIITVDTGVSAVEEVAYIQELGMDVIVTDHHEPPGTLPQPLALINPKQETCPYPFKGLAGVGVALKLAQGLLGRLPEELLEIAAIGTVADLMPLHDENRLIVKLGLERMRKSAYPGLRALMDVSGVDRSAVNATHIGFSLAPRINASGRLEHASTALKLLVTEDEAEAVSVAEELDLLNKERQFIVDELTGLAKAAVQEEQDGALKRGETPKNFLVVSGETWNVGVVGIVASRLVDTYYRPTIVLSIDPDTGMAKGSARSIAGFDMYLALTHCADLLDHYGGHQAAAGMSLRRENIAEFERRLNVLAGEWLSAEDFVPLLAVDAECSLSEVPLECIEELEKLAPFGVGNPAPKILFSGLRLDEIRLMGRERQHLKLVLTDAAAEIAAGVEAVGFGKGWLGSLMTPQAPVDIVGELSVNEWNGVRKPQLMLQDLRIPALQVFDWRGKPAARVVEELAALGERLAALPGRGSARPPALVLFGEEDRAPGGRQAGPVWRCMPDGSLAADNEAARELKFPEMTDIVLCTAPRSLTQLERALAQADGIRRCYAVFADPAPQDGGAMPTRDQFKAVYASVRQQGMWDLRNPALLQSFSRRSGLSASMISFVLDVFEELGFIEKAGGVVRPVAAPSKRDLTTSRKYQERLSRAEVDRVCVYTSAKELSDWIAGCRSPQQLSSAQPT</sequence>
<dbReference type="GO" id="GO:0006310">
    <property type="term" value="P:DNA recombination"/>
    <property type="evidence" value="ECO:0007669"/>
    <property type="project" value="InterPro"/>
</dbReference>
<dbReference type="RefSeq" id="WP_042230404.1">
    <property type="nucleotide sequence ID" value="NZ_CP026520.1"/>
</dbReference>
<dbReference type="GeneID" id="95377902"/>
<evidence type="ECO:0000256" key="1">
    <source>
        <dbReference type="ARBA" id="ARBA00005915"/>
    </source>
</evidence>
<evidence type="ECO:0000313" key="12">
    <source>
        <dbReference type="Proteomes" id="UP000288943"/>
    </source>
</evidence>
<comment type="similarity">
    <text evidence="1">Belongs to the RecJ family.</text>
</comment>
<keyword evidence="4" id="KW-0378">Hydrolase</keyword>
<dbReference type="KEGG" id="pchi:PC41400_24205"/>
<dbReference type="Pfam" id="PF10141">
    <property type="entry name" value="ssDNA-exonuc_C"/>
    <property type="match status" value="1"/>
</dbReference>
<dbReference type="PANTHER" id="PTHR30255:SF2">
    <property type="entry name" value="SINGLE-STRANDED-DNA-SPECIFIC EXONUCLEASE RECJ"/>
    <property type="match status" value="1"/>
</dbReference>
<dbReference type="InterPro" id="IPR004610">
    <property type="entry name" value="RecJ"/>
</dbReference>
<dbReference type="Pfam" id="PF02272">
    <property type="entry name" value="DHHA1"/>
    <property type="match status" value="1"/>
</dbReference>
<evidence type="ECO:0000313" key="11">
    <source>
        <dbReference type="EMBL" id="QAV20614.1"/>
    </source>
</evidence>
<dbReference type="Pfam" id="PF01368">
    <property type="entry name" value="DHH"/>
    <property type="match status" value="1"/>
</dbReference>
<dbReference type="GO" id="GO:0008409">
    <property type="term" value="F:5'-3' exonuclease activity"/>
    <property type="evidence" value="ECO:0007669"/>
    <property type="project" value="InterPro"/>
</dbReference>
<reference evidence="10 13" key="2">
    <citation type="submission" date="2022-05" db="EMBL/GenBank/DDBJ databases">
        <title>Genome Sequencing of Bee-Associated Microbes.</title>
        <authorList>
            <person name="Dunlap C."/>
        </authorList>
    </citation>
    <scope>NUCLEOTIDE SEQUENCE [LARGE SCALE GENOMIC DNA]</scope>
    <source>
        <strain evidence="10 13">NRRL B-23120</strain>
    </source>
</reference>
<proteinExistence type="inferred from homology"/>
<dbReference type="InterPro" id="IPR051673">
    <property type="entry name" value="SSDNA_exonuclease_RecJ"/>
</dbReference>
<evidence type="ECO:0000256" key="2">
    <source>
        <dbReference type="ARBA" id="ARBA00019841"/>
    </source>
</evidence>
<dbReference type="InterPro" id="IPR018779">
    <property type="entry name" value="RecJ_C"/>
</dbReference>
<evidence type="ECO:0000259" key="9">
    <source>
        <dbReference type="Pfam" id="PF17768"/>
    </source>
</evidence>
<keyword evidence="13" id="KW-1185">Reference proteome</keyword>
<feature type="domain" description="RecJ OB" evidence="9">
    <location>
        <begin position="461"/>
        <end position="571"/>
    </location>
</feature>
<feature type="domain" description="Single-stranded-DNA-specific exonuclease RecJ C-terminal" evidence="8">
    <location>
        <begin position="648"/>
        <end position="803"/>
    </location>
</feature>
<dbReference type="InterPro" id="IPR001667">
    <property type="entry name" value="DDH_dom"/>
</dbReference>
<dbReference type="GO" id="GO:0006281">
    <property type="term" value="P:DNA repair"/>
    <property type="evidence" value="ECO:0007669"/>
    <property type="project" value="InterPro"/>
</dbReference>
<dbReference type="EMBL" id="CP026520">
    <property type="protein sequence ID" value="QAV20614.1"/>
    <property type="molecule type" value="Genomic_DNA"/>
</dbReference>
<evidence type="ECO:0000256" key="4">
    <source>
        <dbReference type="ARBA" id="ARBA00022801"/>
    </source>
</evidence>
<dbReference type="AlphaFoldDB" id="A0A410X1X7"/>
<evidence type="ECO:0000256" key="5">
    <source>
        <dbReference type="ARBA" id="ARBA00022839"/>
    </source>
</evidence>
<dbReference type="OrthoDB" id="9809852at2"/>
<feature type="domain" description="DHHA1" evidence="7">
    <location>
        <begin position="352"/>
        <end position="443"/>
    </location>
</feature>
<evidence type="ECO:0000259" key="6">
    <source>
        <dbReference type="Pfam" id="PF01368"/>
    </source>
</evidence>
<evidence type="ECO:0000313" key="13">
    <source>
        <dbReference type="Proteomes" id="UP001527202"/>
    </source>
</evidence>
<keyword evidence="5 11" id="KW-0269">Exonuclease</keyword>
<dbReference type="PANTHER" id="PTHR30255">
    <property type="entry name" value="SINGLE-STRANDED-DNA-SPECIFIC EXONUCLEASE RECJ"/>
    <property type="match status" value="1"/>
</dbReference>
<dbReference type="EMBL" id="JAMDMJ010000003">
    <property type="protein sequence ID" value="MCY9594693.1"/>
    <property type="molecule type" value="Genomic_DNA"/>
</dbReference>
<dbReference type="Pfam" id="PF17768">
    <property type="entry name" value="RecJ_OB"/>
    <property type="match status" value="1"/>
</dbReference>
<name>A0A410X1X7_9BACL</name>
<evidence type="ECO:0000259" key="7">
    <source>
        <dbReference type="Pfam" id="PF02272"/>
    </source>
</evidence>
<keyword evidence="3" id="KW-0540">Nuclease</keyword>
<evidence type="ECO:0000313" key="10">
    <source>
        <dbReference type="EMBL" id="MCY9594693.1"/>
    </source>
</evidence>
<dbReference type="Proteomes" id="UP001527202">
    <property type="component" value="Unassembled WGS sequence"/>
</dbReference>
<dbReference type="NCBIfam" id="TIGR00644">
    <property type="entry name" value="recJ"/>
    <property type="match status" value="1"/>
</dbReference>
<organism evidence="11 12">
    <name type="scientific">Paenibacillus chitinolyticus</name>
    <dbReference type="NCBI Taxonomy" id="79263"/>
    <lineage>
        <taxon>Bacteria</taxon>
        <taxon>Bacillati</taxon>
        <taxon>Bacillota</taxon>
        <taxon>Bacilli</taxon>
        <taxon>Bacillales</taxon>
        <taxon>Paenibacillaceae</taxon>
        <taxon>Paenibacillus</taxon>
    </lineage>
</organism>
<dbReference type="SUPFAM" id="SSF64182">
    <property type="entry name" value="DHH phosphoesterases"/>
    <property type="match status" value="1"/>
</dbReference>
<dbReference type="Gene3D" id="3.90.1640.30">
    <property type="match status" value="1"/>
</dbReference>
<dbReference type="Gene3D" id="3.10.310.30">
    <property type="match status" value="1"/>
</dbReference>